<feature type="transmembrane region" description="Helical" evidence="2">
    <location>
        <begin position="35"/>
        <end position="56"/>
    </location>
</feature>
<keyword evidence="2" id="KW-0812">Transmembrane</keyword>
<organism evidence="3 4">
    <name type="scientific">Agrococcus baldri</name>
    <dbReference type="NCBI Taxonomy" id="153730"/>
    <lineage>
        <taxon>Bacteria</taxon>
        <taxon>Bacillati</taxon>
        <taxon>Actinomycetota</taxon>
        <taxon>Actinomycetes</taxon>
        <taxon>Micrococcales</taxon>
        <taxon>Microbacteriaceae</taxon>
        <taxon>Agrococcus</taxon>
    </lineage>
</organism>
<evidence type="ECO:0000256" key="1">
    <source>
        <dbReference type="SAM" id="MobiDB-lite"/>
    </source>
</evidence>
<feature type="transmembrane region" description="Helical" evidence="2">
    <location>
        <begin position="62"/>
        <end position="78"/>
    </location>
</feature>
<comment type="caution">
    <text evidence="3">The sequence shown here is derived from an EMBL/GenBank/DDBJ whole genome shotgun (WGS) entry which is preliminary data.</text>
</comment>
<sequence>MSADEQNPGEPAPAGQQPEKAAPRRRRPARGAMESLLRIVHGLEVAGLAFGTLAVWGVSRDWPQPVAFAAVAVLLLATMRLLSRPWGWIVSLVAQLAVAALTFIEPVWGVVALVFVILWIYCFVKARGIERNRRAAGLDPYGPPGA</sequence>
<evidence type="ECO:0000313" key="4">
    <source>
        <dbReference type="Proteomes" id="UP000321749"/>
    </source>
</evidence>
<keyword evidence="4" id="KW-1185">Reference proteome</keyword>
<feature type="transmembrane region" description="Helical" evidence="2">
    <location>
        <begin position="107"/>
        <end position="124"/>
    </location>
</feature>
<reference evidence="3 4" key="1">
    <citation type="submission" date="2019-07" db="EMBL/GenBank/DDBJ databases">
        <title>Whole genome shotgun sequence of Agrococcus baldri NBRC 103055.</title>
        <authorList>
            <person name="Hosoyama A."/>
            <person name="Uohara A."/>
            <person name="Ohji S."/>
            <person name="Ichikawa N."/>
        </authorList>
    </citation>
    <scope>NUCLEOTIDE SEQUENCE [LARGE SCALE GENOMIC DNA]</scope>
    <source>
        <strain evidence="3 4">NBRC 103055</strain>
    </source>
</reference>
<accession>A0AA87RMI6</accession>
<evidence type="ECO:0000256" key="2">
    <source>
        <dbReference type="SAM" id="Phobius"/>
    </source>
</evidence>
<feature type="region of interest" description="Disordered" evidence="1">
    <location>
        <begin position="1"/>
        <end position="26"/>
    </location>
</feature>
<keyword evidence="2" id="KW-0472">Membrane</keyword>
<evidence type="ECO:0000313" key="3">
    <source>
        <dbReference type="EMBL" id="GEK81638.1"/>
    </source>
</evidence>
<keyword evidence="2" id="KW-1133">Transmembrane helix</keyword>
<dbReference type="RefSeq" id="WP_146797587.1">
    <property type="nucleotide sequence ID" value="NZ_BJUU01000035.1"/>
</dbReference>
<feature type="transmembrane region" description="Helical" evidence="2">
    <location>
        <begin position="85"/>
        <end position="101"/>
    </location>
</feature>
<dbReference type="AlphaFoldDB" id="A0AA87RMI6"/>
<name>A0AA87RMI6_9MICO</name>
<evidence type="ECO:0008006" key="5">
    <source>
        <dbReference type="Google" id="ProtNLM"/>
    </source>
</evidence>
<proteinExistence type="predicted"/>
<dbReference type="EMBL" id="BJUU01000035">
    <property type="protein sequence ID" value="GEK81638.1"/>
    <property type="molecule type" value="Genomic_DNA"/>
</dbReference>
<dbReference type="Proteomes" id="UP000321749">
    <property type="component" value="Unassembled WGS sequence"/>
</dbReference>
<dbReference type="Pfam" id="PF14017">
    <property type="entry name" value="DUF4233"/>
    <property type="match status" value="1"/>
</dbReference>
<gene>
    <name evidence="3" type="ORF">ABA31_29890</name>
</gene>
<protein>
    <recommendedName>
        <fullName evidence="5">DUF4233 domain-containing protein</fullName>
    </recommendedName>
</protein>
<dbReference type="InterPro" id="IPR025327">
    <property type="entry name" value="DUF4233"/>
</dbReference>